<evidence type="ECO:0000313" key="2">
    <source>
        <dbReference type="Proteomes" id="UP001500418"/>
    </source>
</evidence>
<organism evidence="1 2">
    <name type="scientific">Streptomyces rhizosphaericus</name>
    <dbReference type="NCBI Taxonomy" id="114699"/>
    <lineage>
        <taxon>Bacteria</taxon>
        <taxon>Bacillati</taxon>
        <taxon>Actinomycetota</taxon>
        <taxon>Actinomycetes</taxon>
        <taxon>Kitasatosporales</taxon>
        <taxon>Streptomycetaceae</taxon>
        <taxon>Streptomyces</taxon>
        <taxon>Streptomyces violaceusniger group</taxon>
    </lineage>
</organism>
<evidence type="ECO:0008006" key="3">
    <source>
        <dbReference type="Google" id="ProtNLM"/>
    </source>
</evidence>
<reference evidence="2" key="1">
    <citation type="journal article" date="2019" name="Int. J. Syst. Evol. Microbiol.">
        <title>The Global Catalogue of Microorganisms (GCM) 10K type strain sequencing project: providing services to taxonomists for standard genome sequencing and annotation.</title>
        <authorList>
            <consortium name="The Broad Institute Genomics Platform"/>
            <consortium name="The Broad Institute Genome Sequencing Center for Infectious Disease"/>
            <person name="Wu L."/>
            <person name="Ma J."/>
        </authorList>
    </citation>
    <scope>NUCLEOTIDE SEQUENCE [LARGE SCALE GENOMIC DNA]</scope>
    <source>
        <strain evidence="2">JCM 11444</strain>
    </source>
</reference>
<proteinExistence type="predicted"/>
<gene>
    <name evidence="1" type="ORF">GCM10009575_073090</name>
</gene>
<dbReference type="Proteomes" id="UP001500418">
    <property type="component" value="Unassembled WGS sequence"/>
</dbReference>
<keyword evidence="2" id="KW-1185">Reference proteome</keyword>
<sequence>MPRLSLTTERLALFGTLLATFGELHRSGTTTTPANQSSGH</sequence>
<evidence type="ECO:0000313" key="1">
    <source>
        <dbReference type="EMBL" id="GAA0950175.1"/>
    </source>
</evidence>
<comment type="caution">
    <text evidence="1">The sequence shown here is derived from an EMBL/GenBank/DDBJ whole genome shotgun (WGS) entry which is preliminary data.</text>
</comment>
<dbReference type="EMBL" id="BAAAID010000065">
    <property type="protein sequence ID" value="GAA0950175.1"/>
    <property type="molecule type" value="Genomic_DNA"/>
</dbReference>
<accession>A0ABN1R1P6</accession>
<protein>
    <recommendedName>
        <fullName evidence="3">MarR family transcriptional regulator</fullName>
    </recommendedName>
</protein>
<name>A0ABN1R1P6_9ACTN</name>